<keyword evidence="3" id="KW-0508">mRNA splicing</keyword>
<protein>
    <recommendedName>
        <fullName evidence="5">RRM domain-containing protein</fullName>
    </recommendedName>
</protein>
<dbReference type="PANTHER" id="PTHR23139">
    <property type="entry name" value="RNA-BINDING PROTEIN"/>
    <property type="match status" value="1"/>
</dbReference>
<evidence type="ECO:0000259" key="5">
    <source>
        <dbReference type="PROSITE" id="PS50102"/>
    </source>
</evidence>
<dbReference type="AlphaFoldDB" id="A0AAD5SNZ1"/>
<keyword evidence="7" id="KW-1185">Reference proteome</keyword>
<evidence type="ECO:0000256" key="2">
    <source>
        <dbReference type="ARBA" id="ARBA00022884"/>
    </source>
</evidence>
<name>A0AAD5SNZ1_9FUNG</name>
<dbReference type="Proteomes" id="UP001211907">
    <property type="component" value="Unassembled WGS sequence"/>
</dbReference>
<dbReference type="Gene3D" id="3.30.70.330">
    <property type="match status" value="1"/>
</dbReference>
<keyword evidence="2 4" id="KW-0694">RNA-binding</keyword>
<reference evidence="6" key="1">
    <citation type="submission" date="2020-05" db="EMBL/GenBank/DDBJ databases">
        <title>Phylogenomic resolution of chytrid fungi.</title>
        <authorList>
            <person name="Stajich J.E."/>
            <person name="Amses K."/>
            <person name="Simmons R."/>
            <person name="Seto K."/>
            <person name="Myers J."/>
            <person name="Bonds A."/>
            <person name="Quandt C.A."/>
            <person name="Barry K."/>
            <person name="Liu P."/>
            <person name="Grigoriev I."/>
            <person name="Longcore J.E."/>
            <person name="James T.Y."/>
        </authorList>
    </citation>
    <scope>NUCLEOTIDE SEQUENCE</scope>
    <source>
        <strain evidence="6">JEL0513</strain>
    </source>
</reference>
<dbReference type="InterPro" id="IPR000504">
    <property type="entry name" value="RRM_dom"/>
</dbReference>
<feature type="domain" description="RRM" evidence="5">
    <location>
        <begin position="52"/>
        <end position="142"/>
    </location>
</feature>
<accession>A0AAD5SNZ1</accession>
<dbReference type="GO" id="GO:0003723">
    <property type="term" value="F:RNA binding"/>
    <property type="evidence" value="ECO:0007669"/>
    <property type="project" value="UniProtKB-UniRule"/>
</dbReference>
<dbReference type="GO" id="GO:0006397">
    <property type="term" value="P:mRNA processing"/>
    <property type="evidence" value="ECO:0007669"/>
    <property type="project" value="UniProtKB-KW"/>
</dbReference>
<dbReference type="GO" id="GO:0008380">
    <property type="term" value="P:RNA splicing"/>
    <property type="evidence" value="ECO:0007669"/>
    <property type="project" value="UniProtKB-KW"/>
</dbReference>
<dbReference type="PROSITE" id="PS50102">
    <property type="entry name" value="RRM"/>
    <property type="match status" value="1"/>
</dbReference>
<evidence type="ECO:0000256" key="4">
    <source>
        <dbReference type="PROSITE-ProRule" id="PRU00176"/>
    </source>
</evidence>
<evidence type="ECO:0000256" key="3">
    <source>
        <dbReference type="ARBA" id="ARBA00023187"/>
    </source>
</evidence>
<dbReference type="Pfam" id="PF00076">
    <property type="entry name" value="RRM_1"/>
    <property type="match status" value="1"/>
</dbReference>
<keyword evidence="1" id="KW-0507">mRNA processing</keyword>
<sequence length="148" mass="15717">MELGDKKLVVQRASIGNKTGAPMIVPGSYLPIIPTSLLGLGGGAVAGGSPTRVIMLLNMVTAAELKDNSEYEDILEDIRDECGKFGEVSKVFIPRPVDGQDNADVGKIFVEFVTHEGSAVALKALAGRKFADRTVFTSFVPDDVLADH</sequence>
<organism evidence="6 7">
    <name type="scientific">Physocladia obscura</name>
    <dbReference type="NCBI Taxonomy" id="109957"/>
    <lineage>
        <taxon>Eukaryota</taxon>
        <taxon>Fungi</taxon>
        <taxon>Fungi incertae sedis</taxon>
        <taxon>Chytridiomycota</taxon>
        <taxon>Chytridiomycota incertae sedis</taxon>
        <taxon>Chytridiomycetes</taxon>
        <taxon>Chytridiales</taxon>
        <taxon>Chytriomycetaceae</taxon>
        <taxon>Physocladia</taxon>
    </lineage>
</organism>
<dbReference type="SUPFAM" id="SSF54928">
    <property type="entry name" value="RNA-binding domain, RBD"/>
    <property type="match status" value="1"/>
</dbReference>
<dbReference type="InterPro" id="IPR012677">
    <property type="entry name" value="Nucleotide-bd_a/b_plait_sf"/>
</dbReference>
<dbReference type="FunFam" id="3.30.70.330:FF:000097">
    <property type="entry name" value="U2 snRNP auxiliary factor large subunit"/>
    <property type="match status" value="1"/>
</dbReference>
<evidence type="ECO:0000256" key="1">
    <source>
        <dbReference type="ARBA" id="ARBA00022664"/>
    </source>
</evidence>
<proteinExistence type="predicted"/>
<gene>
    <name evidence="6" type="ORF">HK100_009070</name>
</gene>
<evidence type="ECO:0000313" key="7">
    <source>
        <dbReference type="Proteomes" id="UP001211907"/>
    </source>
</evidence>
<comment type="caution">
    <text evidence="6">The sequence shown here is derived from an EMBL/GenBank/DDBJ whole genome shotgun (WGS) entry which is preliminary data.</text>
</comment>
<dbReference type="InterPro" id="IPR035979">
    <property type="entry name" value="RBD_domain_sf"/>
</dbReference>
<evidence type="ECO:0000313" key="6">
    <source>
        <dbReference type="EMBL" id="KAJ3085392.1"/>
    </source>
</evidence>
<dbReference type="EMBL" id="JADGJH010004551">
    <property type="protein sequence ID" value="KAJ3085392.1"/>
    <property type="molecule type" value="Genomic_DNA"/>
</dbReference>
<dbReference type="CDD" id="cd12232">
    <property type="entry name" value="RRM3_U2AF65"/>
    <property type="match status" value="1"/>
</dbReference>